<sequence length="301" mass="33822">MTGATSSLKKHTVAKQIQVSIFPTKHFASQADGKSPLKIIGEIHIGLRRGDIQLRLEALVVEDLDADILACMPFMRQNNIILDIPNDAIRIGIQVIKYYFSKTSVRSATVRHTDSFLLRASSPNVLHPAFLELSVPPDLNDSNVSLEPRCDSIVSTWPSPHIIKVIAGKVCIPNESDSIISIKKNQHIAQVRHILDEDILPFDVNISQIADTYVSKLDEPFFQSIQINPIKQLQLRDHQSFDALHSQYDSVFDYKIGKYNGASGNIKASINMGPVEPHLKKGGYPCTRERTLMNYRIRWTN</sequence>
<keyword evidence="2" id="KW-1185">Reference proteome</keyword>
<dbReference type="Gene3D" id="2.40.70.10">
    <property type="entry name" value="Acid Proteases"/>
    <property type="match status" value="1"/>
</dbReference>
<evidence type="ECO:0000313" key="1">
    <source>
        <dbReference type="EMBL" id="ESP03462.1"/>
    </source>
</evidence>
<dbReference type="AlphaFoldDB" id="V4BBN5"/>
<evidence type="ECO:0000313" key="2">
    <source>
        <dbReference type="Proteomes" id="UP000030746"/>
    </source>
</evidence>
<gene>
    <name evidence="1" type="ORF">LOTGIDRAFT_171399</name>
</gene>
<dbReference type="Proteomes" id="UP000030746">
    <property type="component" value="Unassembled WGS sequence"/>
</dbReference>
<dbReference type="GeneID" id="20241757"/>
<dbReference type="InterPro" id="IPR021109">
    <property type="entry name" value="Peptidase_aspartic_dom_sf"/>
</dbReference>
<reference evidence="1 2" key="1">
    <citation type="journal article" date="2013" name="Nature">
        <title>Insights into bilaterian evolution from three spiralian genomes.</title>
        <authorList>
            <person name="Simakov O."/>
            <person name="Marletaz F."/>
            <person name="Cho S.J."/>
            <person name="Edsinger-Gonzales E."/>
            <person name="Havlak P."/>
            <person name="Hellsten U."/>
            <person name="Kuo D.H."/>
            <person name="Larsson T."/>
            <person name="Lv J."/>
            <person name="Arendt D."/>
            <person name="Savage R."/>
            <person name="Osoegawa K."/>
            <person name="de Jong P."/>
            <person name="Grimwood J."/>
            <person name="Chapman J.A."/>
            <person name="Shapiro H."/>
            <person name="Aerts A."/>
            <person name="Otillar R.P."/>
            <person name="Terry A.Y."/>
            <person name="Boore J.L."/>
            <person name="Grigoriev I.V."/>
            <person name="Lindberg D.R."/>
            <person name="Seaver E.C."/>
            <person name="Weisblat D.A."/>
            <person name="Putnam N.H."/>
            <person name="Rokhsar D.S."/>
        </authorList>
    </citation>
    <scope>NUCLEOTIDE SEQUENCE [LARGE SCALE GENOMIC DNA]</scope>
</reference>
<dbReference type="RefSeq" id="XP_009045842.1">
    <property type="nucleotide sequence ID" value="XM_009047594.1"/>
</dbReference>
<dbReference type="KEGG" id="lgi:LOTGIDRAFT_171399"/>
<dbReference type="EMBL" id="KB200010">
    <property type="protein sequence ID" value="ESP03462.1"/>
    <property type="molecule type" value="Genomic_DNA"/>
</dbReference>
<proteinExistence type="predicted"/>
<name>V4BBN5_LOTGI</name>
<organism evidence="1 2">
    <name type="scientific">Lottia gigantea</name>
    <name type="common">Giant owl limpet</name>
    <dbReference type="NCBI Taxonomy" id="225164"/>
    <lineage>
        <taxon>Eukaryota</taxon>
        <taxon>Metazoa</taxon>
        <taxon>Spiralia</taxon>
        <taxon>Lophotrochozoa</taxon>
        <taxon>Mollusca</taxon>
        <taxon>Gastropoda</taxon>
        <taxon>Patellogastropoda</taxon>
        <taxon>Lottioidea</taxon>
        <taxon>Lottiidae</taxon>
        <taxon>Lottia</taxon>
    </lineage>
</organism>
<accession>V4BBN5</accession>
<dbReference type="HOGENOM" id="CLU_925259_0_0_1"/>
<dbReference type="CTD" id="20241757"/>
<protein>
    <submittedName>
        <fullName evidence="1">Uncharacterized protein</fullName>
    </submittedName>
</protein>